<keyword evidence="11" id="KW-1185">Reference proteome</keyword>
<evidence type="ECO:0000313" key="11">
    <source>
        <dbReference type="Proteomes" id="UP000030706"/>
    </source>
</evidence>
<evidence type="ECO:0000256" key="5">
    <source>
        <dbReference type="PROSITE-ProRule" id="PRU00089"/>
    </source>
</evidence>
<feature type="region of interest" description="Disordered" evidence="7">
    <location>
        <begin position="638"/>
        <end position="672"/>
    </location>
</feature>
<dbReference type="InterPro" id="IPR001766">
    <property type="entry name" value="Fork_head_dom"/>
</dbReference>
<name>A0A074XQH8_AURPU</name>
<feature type="region of interest" description="Disordered" evidence="7">
    <location>
        <begin position="105"/>
        <end position="208"/>
    </location>
</feature>
<dbReference type="STRING" id="1043002.A0A074XQH8"/>
<dbReference type="GO" id="GO:0043565">
    <property type="term" value="F:sequence-specific DNA binding"/>
    <property type="evidence" value="ECO:0007669"/>
    <property type="project" value="InterPro"/>
</dbReference>
<feature type="region of interest" description="Disordered" evidence="7">
    <location>
        <begin position="516"/>
        <end position="561"/>
    </location>
</feature>
<evidence type="ECO:0000256" key="6">
    <source>
        <dbReference type="PROSITE-ProRule" id="PRU00146"/>
    </source>
</evidence>
<evidence type="ECO:0000256" key="7">
    <source>
        <dbReference type="SAM" id="MobiDB-lite"/>
    </source>
</evidence>
<dbReference type="InterPro" id="IPR036390">
    <property type="entry name" value="WH_DNA-bd_sf"/>
</dbReference>
<comment type="subcellular location">
    <subcellularLocation>
        <location evidence="5">Nucleus</location>
    </subcellularLocation>
</comment>
<dbReference type="SMART" id="SM00249">
    <property type="entry name" value="PHD"/>
    <property type="match status" value="1"/>
</dbReference>
<dbReference type="OrthoDB" id="5431456at2759"/>
<dbReference type="InterPro" id="IPR036388">
    <property type="entry name" value="WH-like_DNA-bd_sf"/>
</dbReference>
<feature type="region of interest" description="Disordered" evidence="7">
    <location>
        <begin position="356"/>
        <end position="377"/>
    </location>
</feature>
<dbReference type="RefSeq" id="XP_029763932.1">
    <property type="nucleotide sequence ID" value="XM_029907595.1"/>
</dbReference>
<dbReference type="InterPro" id="IPR011011">
    <property type="entry name" value="Znf_FYVE_PHD"/>
</dbReference>
<sequence length="928" mass="102214">MQRPSSSVAPASMGPPTSKFSTVRNDKFPSIRGQTPSERSSTSSRSGRNTCFVCNAASAYDSTKLINCYVCKRKFHRGCHKPPVAQDSPPDWTCYYCAPPKTMPPAAKKRKLNRPVFAPITDNRSRLSLDDKEIPESPQEQPDTTNGTPPKPITFAQPPRFAPFTTEAETRRSVETLGSARQVQPSRFAPSDTKPTGQSVVNSEQAPQMLTPKAATSINQAGKLQYHDLIGMALNEATNSCLSREGVQRWVVDNVPGFDSQDVSWQRGVWVTLQTSDDFVYLSDRAKTGLWTFSDGSSNKYQKWQRPVNKTSRVDSSPQAVPKIQEQVKQGANALGRNAGALAPDHELDDIRSLATQSGKATSNKEPRAGSNTNSALPSTIDETVEMIDLTMDDDEPVPPPTRFHEPERSLTGRTSTSPLQALENISKTSPKDRQLLKRSNLVAFGEPVWGSENPVILEPNSSTPFVDGIMKNTSEEMKDNIRRGEKWEAAREKMGARMNSPIRAKIDLFRKSRTKSPMHLQEPNALVSKPLTLPSDQTTDSNSDPLQASPGSPLHGSDTGVQTETLLYYGTRSTDVAQETATADGVSAELDLETADGMVQMDVDLPEDLHEPELIEPEMLVPSSKSLMPTQIQSDGITQGGVKQKSLPQEPLSHELLSEEPASQEPVVEKPPRRAYADSAAQTSLPVRFALALGKISQIGLEPRVPAVTPDTARTTADSTTQTENRPELQIAHPVLSRAPTIQLPTPQAEPIEPIESRPLQENGHDAEADFEKDSLSLLEEMLYPTNPTTPSWPSHLQNPSNLSPTLSVPLSIIRARPTRKQIFGKNELSRINPNACLNRLNAIKLGAQNIGNIVRGKGYTEEERRREFEENQKEGCYDTLEELFDMPQQVVPFIHEQQLAFREYAPNALGKIGRPRVVYKIGPNAK</sequence>
<dbReference type="PROSITE" id="PS50039">
    <property type="entry name" value="FORK_HEAD_3"/>
    <property type="match status" value="1"/>
</dbReference>
<dbReference type="PROSITE" id="PS01359">
    <property type="entry name" value="ZF_PHD_1"/>
    <property type="match status" value="1"/>
</dbReference>
<keyword evidence="5" id="KW-0539">Nucleus</keyword>
<dbReference type="GO" id="GO:0005634">
    <property type="term" value="C:nucleus"/>
    <property type="evidence" value="ECO:0007669"/>
    <property type="project" value="UniProtKB-SubCell"/>
</dbReference>
<dbReference type="PROSITE" id="PS50016">
    <property type="entry name" value="ZF_PHD_2"/>
    <property type="match status" value="1"/>
</dbReference>
<dbReference type="GO" id="GO:0003700">
    <property type="term" value="F:DNA-binding transcription factor activity"/>
    <property type="evidence" value="ECO:0007669"/>
    <property type="project" value="InterPro"/>
</dbReference>
<feature type="compositionally biased region" description="Polar residues" evidence="7">
    <location>
        <begin position="535"/>
        <end position="551"/>
    </location>
</feature>
<dbReference type="AlphaFoldDB" id="A0A074XQH8"/>
<dbReference type="InterPro" id="IPR001965">
    <property type="entry name" value="Znf_PHD"/>
</dbReference>
<keyword evidence="2 6" id="KW-0863">Zinc-finger</keyword>
<dbReference type="Pfam" id="PF00628">
    <property type="entry name" value="PHD"/>
    <property type="match status" value="1"/>
</dbReference>
<keyword evidence="3" id="KW-0862">Zinc</keyword>
<dbReference type="InterPro" id="IPR013083">
    <property type="entry name" value="Znf_RING/FYVE/PHD"/>
</dbReference>
<organism evidence="10 11">
    <name type="scientific">Aureobasidium pullulans EXF-150</name>
    <dbReference type="NCBI Taxonomy" id="1043002"/>
    <lineage>
        <taxon>Eukaryota</taxon>
        <taxon>Fungi</taxon>
        <taxon>Dikarya</taxon>
        <taxon>Ascomycota</taxon>
        <taxon>Pezizomycotina</taxon>
        <taxon>Dothideomycetes</taxon>
        <taxon>Dothideomycetidae</taxon>
        <taxon>Dothideales</taxon>
        <taxon>Saccotheciaceae</taxon>
        <taxon>Aureobasidium</taxon>
    </lineage>
</organism>
<accession>A0A074XQH8</accession>
<evidence type="ECO:0000256" key="1">
    <source>
        <dbReference type="ARBA" id="ARBA00022723"/>
    </source>
</evidence>
<evidence type="ECO:0000256" key="3">
    <source>
        <dbReference type="ARBA" id="ARBA00022833"/>
    </source>
</evidence>
<feature type="region of interest" description="Disordered" evidence="7">
    <location>
        <begin position="304"/>
        <end position="325"/>
    </location>
</feature>
<feature type="DNA-binding region" description="Fork-head" evidence="5">
    <location>
        <begin position="221"/>
        <end position="304"/>
    </location>
</feature>
<keyword evidence="4 5" id="KW-0238">DNA-binding</keyword>
<keyword evidence="1" id="KW-0479">Metal-binding</keyword>
<proteinExistence type="predicted"/>
<dbReference type="HOGENOM" id="CLU_314953_0_0_1"/>
<evidence type="ECO:0000256" key="2">
    <source>
        <dbReference type="ARBA" id="ARBA00022771"/>
    </source>
</evidence>
<evidence type="ECO:0000256" key="4">
    <source>
        <dbReference type="ARBA" id="ARBA00023125"/>
    </source>
</evidence>
<dbReference type="GO" id="GO:0008270">
    <property type="term" value="F:zinc ion binding"/>
    <property type="evidence" value="ECO:0007669"/>
    <property type="project" value="UniProtKB-KW"/>
</dbReference>
<protein>
    <recommendedName>
        <fullName evidence="12">PHD-type domain-containing protein</fullName>
    </recommendedName>
</protein>
<dbReference type="Proteomes" id="UP000030706">
    <property type="component" value="Unassembled WGS sequence"/>
</dbReference>
<feature type="region of interest" description="Disordered" evidence="7">
    <location>
        <begin position="394"/>
        <end position="421"/>
    </location>
</feature>
<dbReference type="Gene3D" id="3.30.40.10">
    <property type="entry name" value="Zinc/RING finger domain, C3HC4 (zinc finger)"/>
    <property type="match status" value="1"/>
</dbReference>
<evidence type="ECO:0008006" key="12">
    <source>
        <dbReference type="Google" id="ProtNLM"/>
    </source>
</evidence>
<feature type="compositionally biased region" description="Basic and acidic residues" evidence="7">
    <location>
        <begin position="123"/>
        <end position="135"/>
    </location>
</feature>
<dbReference type="Gene3D" id="1.10.10.10">
    <property type="entry name" value="Winged helix-like DNA-binding domain superfamily/Winged helix DNA-binding domain"/>
    <property type="match status" value="1"/>
</dbReference>
<dbReference type="SUPFAM" id="SSF57903">
    <property type="entry name" value="FYVE/PHD zinc finger"/>
    <property type="match status" value="1"/>
</dbReference>
<dbReference type="GeneID" id="40749901"/>
<dbReference type="SUPFAM" id="SSF46785">
    <property type="entry name" value="Winged helix' DNA-binding domain"/>
    <property type="match status" value="1"/>
</dbReference>
<feature type="compositionally biased region" description="Polar residues" evidence="7">
    <location>
        <begin position="412"/>
        <end position="421"/>
    </location>
</feature>
<dbReference type="InterPro" id="IPR019786">
    <property type="entry name" value="Zinc_finger_PHD-type_CS"/>
</dbReference>
<dbReference type="EMBL" id="KL584976">
    <property type="protein sequence ID" value="KEQ87745.1"/>
    <property type="molecule type" value="Genomic_DNA"/>
</dbReference>
<evidence type="ECO:0000259" key="8">
    <source>
        <dbReference type="PROSITE" id="PS50016"/>
    </source>
</evidence>
<reference evidence="10 11" key="1">
    <citation type="journal article" date="2014" name="BMC Genomics">
        <title>Genome sequencing of four Aureobasidium pullulans varieties: biotechnological potential, stress tolerance, and description of new species.</title>
        <authorList>
            <person name="Gostin Ar C."/>
            <person name="Ohm R.A."/>
            <person name="Kogej T."/>
            <person name="Sonjak S."/>
            <person name="Turk M."/>
            <person name="Zajc J."/>
            <person name="Zalar P."/>
            <person name="Grube M."/>
            <person name="Sun H."/>
            <person name="Han J."/>
            <person name="Sharma A."/>
            <person name="Chiniquy J."/>
            <person name="Ngan C.Y."/>
            <person name="Lipzen A."/>
            <person name="Barry K."/>
            <person name="Grigoriev I.V."/>
            <person name="Gunde-Cimerman N."/>
        </authorList>
    </citation>
    <scope>NUCLEOTIDE SEQUENCE [LARGE SCALE GENOMIC DNA]</scope>
    <source>
        <strain evidence="10 11">EXF-150</strain>
    </source>
</reference>
<feature type="compositionally biased region" description="Polar residues" evidence="7">
    <location>
        <begin position="193"/>
        <end position="208"/>
    </location>
</feature>
<evidence type="ECO:0000313" key="10">
    <source>
        <dbReference type="EMBL" id="KEQ87745.1"/>
    </source>
</evidence>
<evidence type="ECO:0000259" key="9">
    <source>
        <dbReference type="PROSITE" id="PS50039"/>
    </source>
</evidence>
<feature type="compositionally biased region" description="Low complexity" evidence="7">
    <location>
        <begin position="37"/>
        <end position="47"/>
    </location>
</feature>
<dbReference type="InterPro" id="IPR019787">
    <property type="entry name" value="Znf_PHD-finger"/>
</dbReference>
<gene>
    <name evidence="10" type="ORF">M438DRAFT_362596</name>
</gene>
<feature type="compositionally biased region" description="Polar residues" evidence="7">
    <location>
        <begin position="304"/>
        <end position="319"/>
    </location>
</feature>
<feature type="region of interest" description="Disordered" evidence="7">
    <location>
        <begin position="1"/>
        <end position="47"/>
    </location>
</feature>
<feature type="compositionally biased region" description="Polar residues" evidence="7">
    <location>
        <begin position="138"/>
        <end position="148"/>
    </location>
</feature>
<feature type="domain" description="PHD-type" evidence="8">
    <location>
        <begin position="48"/>
        <end position="100"/>
    </location>
</feature>
<feature type="domain" description="Fork-head" evidence="9">
    <location>
        <begin position="221"/>
        <end position="304"/>
    </location>
</feature>